<name>A0A8H4PFP9_9HYPO</name>
<dbReference type="EMBL" id="JAADYS010000679">
    <property type="protein sequence ID" value="KAF4467926.1"/>
    <property type="molecule type" value="Genomic_DNA"/>
</dbReference>
<keyword evidence="3" id="KW-1185">Reference proteome</keyword>
<evidence type="ECO:0000256" key="1">
    <source>
        <dbReference type="SAM" id="SignalP"/>
    </source>
</evidence>
<dbReference type="AlphaFoldDB" id="A0A8H4PFP9"/>
<dbReference type="Proteomes" id="UP000554235">
    <property type="component" value="Unassembled WGS sequence"/>
</dbReference>
<organism evidence="2 3">
    <name type="scientific">Fusarium albosuccineum</name>
    <dbReference type="NCBI Taxonomy" id="1237068"/>
    <lineage>
        <taxon>Eukaryota</taxon>
        <taxon>Fungi</taxon>
        <taxon>Dikarya</taxon>
        <taxon>Ascomycota</taxon>
        <taxon>Pezizomycotina</taxon>
        <taxon>Sordariomycetes</taxon>
        <taxon>Hypocreomycetidae</taxon>
        <taxon>Hypocreales</taxon>
        <taxon>Nectriaceae</taxon>
        <taxon>Fusarium</taxon>
        <taxon>Fusarium decemcellulare species complex</taxon>
    </lineage>
</organism>
<feature type="chain" id="PRO_5034214881" evidence="1">
    <location>
        <begin position="19"/>
        <end position="205"/>
    </location>
</feature>
<sequence length="205" mass="21285">MQIKTLSLVAATAATAAASVEDVKEVNVVHKILETVNVGLPGISLNPNKRSVEALFRRASNEECASSIISYYADAPLPTDDEVYDWIDAMDTGSCTFTATATLSDEILEYFSEVQQYLFDKGADRQEIIDECNVETIDNCGLGGGKIVFTASNSTKTVDLATALPTPTATSTQGSGNGNAAAPRGVAMGAVVAAAVGAIGVVMAL</sequence>
<protein>
    <submittedName>
        <fullName evidence="2">Infection structure specific</fullName>
    </submittedName>
</protein>
<comment type="caution">
    <text evidence="2">The sequence shown here is derived from an EMBL/GenBank/DDBJ whole genome shotgun (WGS) entry which is preliminary data.</text>
</comment>
<accession>A0A8H4PFP9</accession>
<reference evidence="2 3" key="1">
    <citation type="submission" date="2020-01" db="EMBL/GenBank/DDBJ databases">
        <title>Identification and distribution of gene clusters putatively required for synthesis of sphingolipid metabolism inhibitors in phylogenetically diverse species of the filamentous fungus Fusarium.</title>
        <authorList>
            <person name="Kim H.-S."/>
            <person name="Busman M."/>
            <person name="Brown D.W."/>
            <person name="Divon H."/>
            <person name="Uhlig S."/>
            <person name="Proctor R.H."/>
        </authorList>
    </citation>
    <scope>NUCLEOTIDE SEQUENCE [LARGE SCALE GENOMIC DNA]</scope>
    <source>
        <strain evidence="2 3">NRRL 20459</strain>
    </source>
</reference>
<keyword evidence="1" id="KW-0732">Signal</keyword>
<evidence type="ECO:0000313" key="2">
    <source>
        <dbReference type="EMBL" id="KAF4467926.1"/>
    </source>
</evidence>
<gene>
    <name evidence="2" type="ORF">FALBO_5160</name>
</gene>
<proteinExistence type="predicted"/>
<evidence type="ECO:0000313" key="3">
    <source>
        <dbReference type="Proteomes" id="UP000554235"/>
    </source>
</evidence>
<dbReference type="OrthoDB" id="4960012at2759"/>
<feature type="signal peptide" evidence="1">
    <location>
        <begin position="1"/>
        <end position="18"/>
    </location>
</feature>